<dbReference type="Pfam" id="PF10117">
    <property type="entry name" value="McrBC"/>
    <property type="match status" value="1"/>
</dbReference>
<protein>
    <recommendedName>
        <fullName evidence="3">Restriction endonuclease</fullName>
    </recommendedName>
</protein>
<evidence type="ECO:0000313" key="1">
    <source>
        <dbReference type="EMBL" id="TPW36007.1"/>
    </source>
</evidence>
<dbReference type="Proteomes" id="UP000315037">
    <property type="component" value="Unassembled WGS sequence"/>
</dbReference>
<organism evidence="1 2">
    <name type="scientific">Oecophyllibacter saccharovorans</name>
    <dbReference type="NCBI Taxonomy" id="2558360"/>
    <lineage>
        <taxon>Bacteria</taxon>
        <taxon>Pseudomonadati</taxon>
        <taxon>Pseudomonadota</taxon>
        <taxon>Alphaproteobacteria</taxon>
        <taxon>Acetobacterales</taxon>
        <taxon>Acetobacteraceae</taxon>
        <taxon>Oecophyllibacter</taxon>
    </lineage>
</organism>
<proteinExistence type="predicted"/>
<dbReference type="AlphaFoldDB" id="A0A506URN1"/>
<dbReference type="EMBL" id="SORZ01000001">
    <property type="protein sequence ID" value="TPW36007.1"/>
    <property type="molecule type" value="Genomic_DNA"/>
</dbReference>
<sequence length="379" mass="42217">MTIPVRNIYYMLLYAWGLFREINPATSEQETGAFAHGNSLPVLVASVLARVTRQQLQSALAGGYGPQHAGLSAPRGRIDLAAVVRKGGARESLPCVFDVYSSDTLPNRLLLGTLLQLTETPELPPPLRRELAGLAAQFSGLTPLAPQTQLFDQLPPLPVSSRYPLLMALCRFWAEQRQPLENGRGFRFPLPDRTRMSAIFEKFLLNFYRHEMQDILTDVGARRLKWPLTGPDAEALLPDMLTDLVLRSGERTLILEAKFFRRIFRIHFAASSATGEETLTGKLNSAHLYQLASYRLVWEQAGNGRADAALLYALPGRDTPGPEAPSTGTGEFSHRFRWKGQEPDSDKDPYLFVHALSLAQPWQAIDARLRNLVGDWLAS</sequence>
<evidence type="ECO:0008006" key="3">
    <source>
        <dbReference type="Google" id="ProtNLM"/>
    </source>
</evidence>
<dbReference type="PANTHER" id="PTHR38733">
    <property type="entry name" value="PROTEIN MCRC"/>
    <property type="match status" value="1"/>
</dbReference>
<gene>
    <name evidence="1" type="ORF">E3202_03620</name>
</gene>
<comment type="caution">
    <text evidence="1">The sequence shown here is derived from an EMBL/GenBank/DDBJ whole genome shotgun (WGS) entry which is preliminary data.</text>
</comment>
<keyword evidence="2" id="KW-1185">Reference proteome</keyword>
<dbReference type="InterPro" id="IPR019292">
    <property type="entry name" value="McrC"/>
</dbReference>
<name>A0A506URN1_9PROT</name>
<reference evidence="1 2" key="1">
    <citation type="submission" date="2019-03" db="EMBL/GenBank/DDBJ databases">
        <title>The complete genome sequence of Neokomagataea sp. Jb2 NBRC113641.</title>
        <authorList>
            <person name="Chua K.-O."/>
            <person name="Chan K.-G."/>
            <person name="See-Too W.-S."/>
        </authorList>
    </citation>
    <scope>NUCLEOTIDE SEQUENCE [LARGE SCALE GENOMIC DNA]</scope>
    <source>
        <strain evidence="1 2">Jb2</strain>
    </source>
</reference>
<dbReference type="PANTHER" id="PTHR38733:SF1">
    <property type="entry name" value="TYPE IV METHYL-DIRECTED RESTRICTION ENZYME ECOKMCRBC"/>
    <property type="match status" value="1"/>
</dbReference>
<evidence type="ECO:0000313" key="2">
    <source>
        <dbReference type="Proteomes" id="UP000315037"/>
    </source>
</evidence>
<dbReference type="RefSeq" id="WP_165600367.1">
    <property type="nucleotide sequence ID" value="NZ_SORZ01000001.1"/>
</dbReference>
<accession>A0A506URN1</accession>